<dbReference type="InterPro" id="IPR005338">
    <property type="entry name" value="Anhydro_N_Ac-Mur_kinase"/>
</dbReference>
<gene>
    <name evidence="1" type="primary">anmK</name>
    <name evidence="2" type="ORF">FNV44_04350</name>
</gene>
<evidence type="ECO:0000313" key="2">
    <source>
        <dbReference type="EMBL" id="TRY00285.1"/>
    </source>
</evidence>
<dbReference type="GO" id="GO:0006040">
    <property type="term" value="P:amino sugar metabolic process"/>
    <property type="evidence" value="ECO:0007669"/>
    <property type="project" value="InterPro"/>
</dbReference>
<evidence type="ECO:0000313" key="3">
    <source>
        <dbReference type="Proteomes" id="UP000315938"/>
    </source>
</evidence>
<dbReference type="NCBIfam" id="NF007142">
    <property type="entry name" value="PRK09585.2-1"/>
    <property type="match status" value="1"/>
</dbReference>
<dbReference type="UniPathway" id="UPA00544"/>
<sequence length="382" mass="41922">MNQSKLACGIMSGTSLDGIDVAIATISGTGLNTKIELIVAETFPYPKDILEKVKLAIDNELRVRDVSSLNFELGRLYADCVIKLCKDNKLSPSSLSFIASHGQTVYHQGATQDGSNPNTLQLGSGSVIAGLTQTTVVSDFRVADMIAGGQGAPLVPFVDYILLSNKDKTRIIQNIGGISNITVLPKTQHEKDVYAFDTGPGNMMINYAMEYFFNKPYDAFGETAKKGNLIKALYDEILQHPFLKLQPPKSCGREEFGVSFTKELIKRYHNHTREDILHTLTVATADTMVKAIEQFVLNKHEVDELIISGGGVHNTFMMDQLKKKLHPIHVLSTDDIGLSSDFKEALAFIVLANQTMYQEPSNLPTATGAKKAVVLGNVSYYR</sequence>
<dbReference type="OMA" id="TGPGNMV"/>
<dbReference type="GO" id="GO:0016773">
    <property type="term" value="F:phosphotransferase activity, alcohol group as acceptor"/>
    <property type="evidence" value="ECO:0007669"/>
    <property type="project" value="UniProtKB-UniRule"/>
</dbReference>
<dbReference type="SUPFAM" id="SSF53067">
    <property type="entry name" value="Actin-like ATPase domain"/>
    <property type="match status" value="1"/>
</dbReference>
<keyword evidence="1" id="KW-0119">Carbohydrate metabolism</keyword>
<evidence type="ECO:0000256" key="1">
    <source>
        <dbReference type="HAMAP-Rule" id="MF_01270"/>
    </source>
</evidence>
<keyword evidence="1 2" id="KW-0418">Kinase</keyword>
<dbReference type="EMBL" id="VKID01000001">
    <property type="protein sequence ID" value="TRY00285.1"/>
    <property type="molecule type" value="Genomic_DNA"/>
</dbReference>
<reference evidence="2 3" key="1">
    <citation type="submission" date="2019-07" db="EMBL/GenBank/DDBJ databases">
        <title>Genome sequence of Acholeplasma laidlawii strain with increased resistance to erythromycin.</title>
        <authorList>
            <person name="Medvedeva E.S."/>
            <person name="Baranova N.B."/>
            <person name="Siniagina M.N."/>
            <person name="Mouzykantov A."/>
            <person name="Chernova O.A."/>
            <person name="Chernov V.M."/>
        </authorList>
    </citation>
    <scope>NUCLEOTIDE SEQUENCE [LARGE SCALE GENOMIC DNA]</scope>
    <source>
        <strain evidence="2 3">PG8REry</strain>
    </source>
</reference>
<name>A0A553IJB0_ACHLA</name>
<dbReference type="RefSeq" id="WP_012242219.1">
    <property type="nucleotide sequence ID" value="NZ_JACAOE010000001.1"/>
</dbReference>
<accession>A0A553IJB0</accession>
<dbReference type="GO" id="GO:0005524">
    <property type="term" value="F:ATP binding"/>
    <property type="evidence" value="ECO:0007669"/>
    <property type="project" value="UniProtKB-UniRule"/>
</dbReference>
<comment type="similarity">
    <text evidence="1">Belongs to the anhydro-N-acetylmuramic acid kinase family.</text>
</comment>
<dbReference type="EC" id="2.7.1.170" evidence="1"/>
<dbReference type="CDD" id="cd24050">
    <property type="entry name" value="ASKHA_NBD_ANMK"/>
    <property type="match status" value="1"/>
</dbReference>
<feature type="binding site" evidence="1">
    <location>
        <begin position="13"/>
        <end position="20"/>
    </location>
    <ligand>
        <name>ATP</name>
        <dbReference type="ChEBI" id="CHEBI:30616"/>
    </ligand>
</feature>
<dbReference type="InterPro" id="IPR043129">
    <property type="entry name" value="ATPase_NBD"/>
</dbReference>
<comment type="pathway">
    <text evidence="1">Cell wall biogenesis; peptidoglycan recycling.</text>
</comment>
<dbReference type="GeneID" id="41338451"/>
<proteinExistence type="inferred from homology"/>
<dbReference type="NCBIfam" id="NF007148">
    <property type="entry name" value="PRK09585.3-2"/>
    <property type="match status" value="1"/>
</dbReference>
<dbReference type="UniPathway" id="UPA00343"/>
<comment type="caution">
    <text evidence="2">The sequence shown here is derived from an EMBL/GenBank/DDBJ whole genome shotgun (WGS) entry which is preliminary data.</text>
</comment>
<dbReference type="GO" id="GO:0097175">
    <property type="term" value="P:1,6-anhydro-N-acetyl-beta-muramic acid catabolic process"/>
    <property type="evidence" value="ECO:0007669"/>
    <property type="project" value="UniProtKB-UniRule"/>
</dbReference>
<dbReference type="AlphaFoldDB" id="A0A553IJB0"/>
<dbReference type="GO" id="GO:0009254">
    <property type="term" value="P:peptidoglycan turnover"/>
    <property type="evidence" value="ECO:0007669"/>
    <property type="project" value="UniProtKB-UniRule"/>
</dbReference>
<dbReference type="GO" id="GO:0016301">
    <property type="term" value="F:kinase activity"/>
    <property type="evidence" value="ECO:0007669"/>
    <property type="project" value="UniProtKB-KW"/>
</dbReference>
<dbReference type="PANTHER" id="PTHR30605:SF0">
    <property type="entry name" value="ANHYDRO-N-ACETYLMURAMIC ACID KINASE"/>
    <property type="match status" value="1"/>
</dbReference>
<keyword evidence="1" id="KW-0547">Nucleotide-binding</keyword>
<dbReference type="PANTHER" id="PTHR30605">
    <property type="entry name" value="ANHYDRO-N-ACETYLMURAMIC ACID KINASE"/>
    <property type="match status" value="1"/>
</dbReference>
<dbReference type="Pfam" id="PF03702">
    <property type="entry name" value="AnmK"/>
    <property type="match status" value="1"/>
</dbReference>
<organism evidence="2 3">
    <name type="scientific">Acholeplasma laidlawii</name>
    <dbReference type="NCBI Taxonomy" id="2148"/>
    <lineage>
        <taxon>Bacteria</taxon>
        <taxon>Bacillati</taxon>
        <taxon>Mycoplasmatota</taxon>
        <taxon>Mollicutes</taxon>
        <taxon>Acholeplasmatales</taxon>
        <taxon>Acholeplasmataceae</taxon>
        <taxon>Acholeplasma</taxon>
    </lineage>
</organism>
<keyword evidence="1 2" id="KW-0808">Transferase</keyword>
<dbReference type="HAMAP" id="MF_01270">
    <property type="entry name" value="AnhMurNAc_kinase"/>
    <property type="match status" value="1"/>
</dbReference>
<comment type="catalytic activity">
    <reaction evidence="1">
        <text>1,6-anhydro-N-acetyl-beta-muramate + ATP + H2O = N-acetyl-D-muramate 6-phosphate + ADP + H(+)</text>
        <dbReference type="Rhea" id="RHEA:24952"/>
        <dbReference type="ChEBI" id="CHEBI:15377"/>
        <dbReference type="ChEBI" id="CHEBI:15378"/>
        <dbReference type="ChEBI" id="CHEBI:30616"/>
        <dbReference type="ChEBI" id="CHEBI:58690"/>
        <dbReference type="ChEBI" id="CHEBI:58722"/>
        <dbReference type="ChEBI" id="CHEBI:456216"/>
        <dbReference type="EC" id="2.7.1.170"/>
    </reaction>
</comment>
<dbReference type="Proteomes" id="UP000315938">
    <property type="component" value="Unassembled WGS sequence"/>
</dbReference>
<comment type="pathway">
    <text evidence="1">Amino-sugar metabolism; 1,6-anhydro-N-acetylmuramate degradation.</text>
</comment>
<comment type="function">
    <text evidence="1">Catalyzes the specific phosphorylation of 1,6-anhydro-N-acetylmuramic acid (anhMurNAc) with the simultaneous cleavage of the 1,6-anhydro ring, generating MurNAc-6-P. Is required for the utilization of anhMurNAc either imported from the medium or derived from its own cell wall murein, and thus plays a role in cell wall recycling.</text>
</comment>
<protein>
    <recommendedName>
        <fullName evidence="1">Anhydro-N-acetylmuramic acid kinase</fullName>
        <ecNumber evidence="1">2.7.1.170</ecNumber>
    </recommendedName>
    <alternativeName>
        <fullName evidence="1">AnhMurNAc kinase</fullName>
    </alternativeName>
</protein>
<dbReference type="Gene3D" id="3.30.420.40">
    <property type="match status" value="2"/>
</dbReference>
<keyword evidence="1" id="KW-0067">ATP-binding</keyword>